<feature type="non-terminal residue" evidence="4">
    <location>
        <position position="1"/>
    </location>
</feature>
<evidence type="ECO:0000256" key="3">
    <source>
        <dbReference type="SAM" id="Coils"/>
    </source>
</evidence>
<feature type="coiled-coil region" evidence="3">
    <location>
        <begin position="595"/>
        <end position="626"/>
    </location>
</feature>
<keyword evidence="1" id="KW-0677">Repeat</keyword>
<evidence type="ECO:0000256" key="1">
    <source>
        <dbReference type="ARBA" id="ARBA00022737"/>
    </source>
</evidence>
<dbReference type="AlphaFoldDB" id="A0AAV2R8V1"/>
<dbReference type="PANTHER" id="PTHR24198">
    <property type="entry name" value="ANKYRIN REPEAT AND PROTEIN KINASE DOMAIN-CONTAINING PROTEIN"/>
    <property type="match status" value="1"/>
</dbReference>
<reference evidence="4 5" key="1">
    <citation type="submission" date="2024-05" db="EMBL/GenBank/DDBJ databases">
        <authorList>
            <person name="Wallberg A."/>
        </authorList>
    </citation>
    <scope>NUCLEOTIDE SEQUENCE [LARGE SCALE GENOMIC DNA]</scope>
</reference>
<dbReference type="PANTHER" id="PTHR24198:SF194">
    <property type="entry name" value="INVERSIN-A"/>
    <property type="match status" value="1"/>
</dbReference>
<evidence type="ECO:0000313" key="4">
    <source>
        <dbReference type="EMBL" id="CAL4120906.1"/>
    </source>
</evidence>
<dbReference type="SMART" id="SM00248">
    <property type="entry name" value="ANK"/>
    <property type="match status" value="5"/>
</dbReference>
<comment type="caution">
    <text evidence="4">The sequence shown here is derived from an EMBL/GenBank/DDBJ whole genome shotgun (WGS) entry which is preliminary data.</text>
</comment>
<proteinExistence type="predicted"/>
<gene>
    <name evidence="4" type="ORF">MNOR_LOCUS22191</name>
</gene>
<evidence type="ECO:0000256" key="2">
    <source>
        <dbReference type="ARBA" id="ARBA00023043"/>
    </source>
</evidence>
<protein>
    <submittedName>
        <fullName evidence="4">Uncharacterized protein</fullName>
    </submittedName>
</protein>
<sequence>QALIDFGCYAEPVNVAGQTPAELAFEKGHLKVYQFLRKYVKQLKQKEWYKHSQEYTNLLIELNRAGRREDSSDLDAQNDIFKVVKSMSSLLCQGMPLTAPSNISSEPLFMAIHNHNLRILELLFCANAPLYGTIKKYDALQIVWLTQNGSVKQAMMVTRQFEMQLKHELLKIGKEELADTCLTNGIHGLIGQLYLVHRKPQGEQEKLLYPNILAKCSNIKPWRASWPIENTDPLSLSYKSKAHLLVRACRYGATTTAWFMWRSGVNTSLADEQDRLPLLTAIHHQHWDTARYLVSYMDCNPFMNTPNGDEPFQLLPHQIRQEILQVMALSEFSRLNNTLSSAKDRDKKIKLKKIILLFISLYFTFTEREGPTSWKELYSYISGFLSGSLYANELPQDNDFNERDDRLTWLHQLCQNISHEFELDPFGDLQGNEKGSLQEMLGCLDQLKMKIIPLSKDNYKLQKKTGDVLFPMCSSQLLSIQALEFTCEKKYQLFLHMLVTKARIDPNVILDDMLQTRPLHHAAAEGNIDAVAYLIQACNVDINVVDMNKNNAAHYAYLNGHINTGNYLIENQKLLNQTENSSHKSPLHLKKAYKERVKELEMQQLNERLSNELNEKLKVITEQSNEYELSKHLMDLSMFKKHVTKKTFRELAEEKLVNYNKGEGRLIYNEIVSFIENVGKYISMNRKYLHGKLIPAGSSADGCRLGAPDESDFNWVLEWEDVEAELKEIPQTQQVWKGYTHTLILKSKNQEINRLLSGSNFLDDFQAAVKEAIQKCLKFKDNRLSIVLPGVKKTGVGMGLTLAWMGSEHKLLLVDVDLVPVIKTVRPPGYHHPLLTLHISEKHTIEIAGNKWEFSADDLHAAYINSIGNGAWRFSQALEENYIMLNLSRDQKIVFLISKYLVSILKAEPWYPEEVKRRFCYFDSTLFKLPAPQGFLLKSSFFKELERVPGKRNWDECYYLDRIKCIFLHMCRQNTYRDDLLYSLLPRNEKIIEAGNLDSGKVPSYFASSSQMQTAGYLAPAIFEQLSKMQLEDFVA</sequence>
<keyword evidence="3" id="KW-0175">Coiled coil</keyword>
<organism evidence="4 5">
    <name type="scientific">Meganyctiphanes norvegica</name>
    <name type="common">Northern krill</name>
    <name type="synonym">Thysanopoda norvegica</name>
    <dbReference type="NCBI Taxonomy" id="48144"/>
    <lineage>
        <taxon>Eukaryota</taxon>
        <taxon>Metazoa</taxon>
        <taxon>Ecdysozoa</taxon>
        <taxon>Arthropoda</taxon>
        <taxon>Crustacea</taxon>
        <taxon>Multicrustacea</taxon>
        <taxon>Malacostraca</taxon>
        <taxon>Eumalacostraca</taxon>
        <taxon>Eucarida</taxon>
        <taxon>Euphausiacea</taxon>
        <taxon>Euphausiidae</taxon>
        <taxon>Meganyctiphanes</taxon>
    </lineage>
</organism>
<dbReference type="SUPFAM" id="SSF48403">
    <property type="entry name" value="Ankyrin repeat"/>
    <property type="match status" value="1"/>
</dbReference>
<dbReference type="Pfam" id="PF12796">
    <property type="entry name" value="Ank_2"/>
    <property type="match status" value="1"/>
</dbReference>
<accession>A0AAV2R8V1</accession>
<dbReference type="Proteomes" id="UP001497623">
    <property type="component" value="Unassembled WGS sequence"/>
</dbReference>
<dbReference type="InterPro" id="IPR002110">
    <property type="entry name" value="Ankyrin_rpt"/>
</dbReference>
<dbReference type="EMBL" id="CAXKWB010018471">
    <property type="protein sequence ID" value="CAL4120906.1"/>
    <property type="molecule type" value="Genomic_DNA"/>
</dbReference>
<keyword evidence="2" id="KW-0040">ANK repeat</keyword>
<name>A0AAV2R8V1_MEGNR</name>
<dbReference type="InterPro" id="IPR036770">
    <property type="entry name" value="Ankyrin_rpt-contain_sf"/>
</dbReference>
<dbReference type="Gene3D" id="1.25.40.20">
    <property type="entry name" value="Ankyrin repeat-containing domain"/>
    <property type="match status" value="3"/>
</dbReference>
<keyword evidence="5" id="KW-1185">Reference proteome</keyword>
<evidence type="ECO:0000313" key="5">
    <source>
        <dbReference type="Proteomes" id="UP001497623"/>
    </source>
</evidence>
<dbReference type="Gene3D" id="3.30.460.90">
    <property type="match status" value="1"/>
</dbReference>